<organism evidence="2">
    <name type="scientific">Trypanosoma vivax (strain Y486)</name>
    <dbReference type="NCBI Taxonomy" id="1055687"/>
    <lineage>
        <taxon>Eukaryota</taxon>
        <taxon>Discoba</taxon>
        <taxon>Euglenozoa</taxon>
        <taxon>Kinetoplastea</taxon>
        <taxon>Metakinetoplastina</taxon>
        <taxon>Trypanosomatida</taxon>
        <taxon>Trypanosomatidae</taxon>
        <taxon>Trypanosoma</taxon>
        <taxon>Duttonella</taxon>
    </lineage>
</organism>
<name>G0TZ12_TRYVY</name>
<evidence type="ECO:0000313" key="2">
    <source>
        <dbReference type="EMBL" id="CCC49215.1"/>
    </source>
</evidence>
<accession>G0TZ12</accession>
<gene>
    <name evidence="2" type="ORF">TVY486_0705400</name>
</gene>
<feature type="region of interest" description="Disordered" evidence="1">
    <location>
        <begin position="1"/>
        <end position="37"/>
    </location>
</feature>
<protein>
    <submittedName>
        <fullName evidence="2">Uncharacterized protein</fullName>
    </submittedName>
</protein>
<sequence length="125" mass="14359">MANAANKKKKKKREKRAGGSRPMLTWRRPSKPPAHIGRQGQLMTMLDSTSNQQLVTKAGVPHRTGPSLADTREACNHHSLKRRNSFFIIILRPHHHHHHFCCCCYCYCHTVSFTSAKQYSVPHIY</sequence>
<dbReference type="AlphaFoldDB" id="G0TZ12"/>
<evidence type="ECO:0000256" key="1">
    <source>
        <dbReference type="SAM" id="MobiDB-lite"/>
    </source>
</evidence>
<feature type="compositionally biased region" description="Basic residues" evidence="1">
    <location>
        <begin position="1"/>
        <end position="15"/>
    </location>
</feature>
<reference evidence="2" key="1">
    <citation type="journal article" date="2012" name="Proc. Natl. Acad. Sci. U.S.A.">
        <title>Antigenic diversity is generated by distinct evolutionary mechanisms in African trypanosome species.</title>
        <authorList>
            <person name="Jackson A.P."/>
            <person name="Berry A."/>
            <person name="Aslett M."/>
            <person name="Allison H.C."/>
            <person name="Burton P."/>
            <person name="Vavrova-Anderson J."/>
            <person name="Brown R."/>
            <person name="Browne H."/>
            <person name="Corton N."/>
            <person name="Hauser H."/>
            <person name="Gamble J."/>
            <person name="Gilderthorp R."/>
            <person name="Marcello L."/>
            <person name="McQuillan J."/>
            <person name="Otto T.D."/>
            <person name="Quail M.A."/>
            <person name="Sanders M.J."/>
            <person name="van Tonder A."/>
            <person name="Ginger M.L."/>
            <person name="Field M.C."/>
            <person name="Barry J.D."/>
            <person name="Hertz-Fowler C."/>
            <person name="Berriman M."/>
        </authorList>
    </citation>
    <scope>NUCLEOTIDE SEQUENCE</scope>
    <source>
        <strain evidence="2">Y486</strain>
    </source>
</reference>
<dbReference type="EMBL" id="HE573023">
    <property type="protein sequence ID" value="CCC49215.1"/>
    <property type="molecule type" value="Genomic_DNA"/>
</dbReference>
<proteinExistence type="predicted"/>